<dbReference type="GO" id="GO:0016906">
    <property type="term" value="F:sterol 3-beta-glucosyltransferase activity"/>
    <property type="evidence" value="ECO:0007669"/>
    <property type="project" value="UniProtKB-ARBA"/>
</dbReference>
<proteinExistence type="predicted"/>
<organism evidence="5 6">
    <name type="scientific">Papiliotrema laurentii</name>
    <name type="common">Cryptococcus laurentii</name>
    <dbReference type="NCBI Taxonomy" id="5418"/>
    <lineage>
        <taxon>Eukaryota</taxon>
        <taxon>Fungi</taxon>
        <taxon>Dikarya</taxon>
        <taxon>Basidiomycota</taxon>
        <taxon>Agaricomycotina</taxon>
        <taxon>Tremellomycetes</taxon>
        <taxon>Tremellales</taxon>
        <taxon>Rhynchogastremaceae</taxon>
        <taxon>Papiliotrema</taxon>
    </lineage>
</organism>
<dbReference type="InterPro" id="IPR004276">
    <property type="entry name" value="GlycoTrans_28_N"/>
</dbReference>
<feature type="compositionally biased region" description="Basic and acidic residues" evidence="2">
    <location>
        <begin position="33"/>
        <end position="58"/>
    </location>
</feature>
<dbReference type="Pfam" id="PF06722">
    <property type="entry name" value="EryCIII-like_C"/>
    <property type="match status" value="1"/>
</dbReference>
<dbReference type="AlphaFoldDB" id="A0AAD9FP76"/>
<dbReference type="EMBL" id="JAODAN010000009">
    <property type="protein sequence ID" value="KAK1922273.1"/>
    <property type="molecule type" value="Genomic_DNA"/>
</dbReference>
<evidence type="ECO:0000313" key="5">
    <source>
        <dbReference type="EMBL" id="KAK1922273.1"/>
    </source>
</evidence>
<evidence type="ECO:0000313" key="6">
    <source>
        <dbReference type="Proteomes" id="UP001182556"/>
    </source>
</evidence>
<name>A0AAD9FP76_PAPLA</name>
<dbReference type="GO" id="GO:0005975">
    <property type="term" value="P:carbohydrate metabolic process"/>
    <property type="evidence" value="ECO:0007669"/>
    <property type="project" value="InterPro"/>
</dbReference>
<evidence type="ECO:0000256" key="1">
    <source>
        <dbReference type="ARBA" id="ARBA00022679"/>
    </source>
</evidence>
<comment type="caution">
    <text evidence="5">The sequence shown here is derived from an EMBL/GenBank/DDBJ whole genome shotgun (WGS) entry which is preliminary data.</text>
</comment>
<feature type="region of interest" description="Disordered" evidence="2">
    <location>
        <begin position="901"/>
        <end position="938"/>
    </location>
</feature>
<accession>A0AAD9FP76</accession>
<keyword evidence="6" id="KW-1185">Reference proteome</keyword>
<reference evidence="5" key="1">
    <citation type="submission" date="2023-02" db="EMBL/GenBank/DDBJ databases">
        <title>Identification and recombinant expression of a fungal hydrolase from Papiliotrema laurentii that hydrolyzes apple cutin and clears colloidal polyester polyurethane.</title>
        <authorList>
            <consortium name="DOE Joint Genome Institute"/>
            <person name="Roman V.A."/>
            <person name="Bojanowski C."/>
            <person name="Crable B.R."/>
            <person name="Wagner D.N."/>
            <person name="Hung C.S."/>
            <person name="Nadeau L.J."/>
            <person name="Schratz L."/>
            <person name="Haridas S."/>
            <person name="Pangilinan J."/>
            <person name="Lipzen A."/>
            <person name="Na H."/>
            <person name="Yan M."/>
            <person name="Ng V."/>
            <person name="Grigoriev I.V."/>
            <person name="Spatafora J.W."/>
            <person name="Barlow D."/>
            <person name="Biffinger J."/>
            <person name="Kelley-Loughnane N."/>
            <person name="Varaljay V.A."/>
            <person name="Crookes-Goodson W.J."/>
        </authorList>
    </citation>
    <scope>NUCLEOTIDE SEQUENCE</scope>
    <source>
        <strain evidence="5">5307AH</strain>
    </source>
</reference>
<evidence type="ECO:0000259" key="3">
    <source>
        <dbReference type="Pfam" id="PF03033"/>
    </source>
</evidence>
<protein>
    <submittedName>
        <fullName evidence="5">Glycosyltransferase family 1 protein</fullName>
    </submittedName>
</protein>
<dbReference type="CDD" id="cd03784">
    <property type="entry name" value="GT1_Gtf-like"/>
    <property type="match status" value="1"/>
</dbReference>
<dbReference type="Proteomes" id="UP001182556">
    <property type="component" value="Unassembled WGS sequence"/>
</dbReference>
<dbReference type="SUPFAM" id="SSF53756">
    <property type="entry name" value="UDP-Glycosyltransferase/glycogen phosphorylase"/>
    <property type="match status" value="1"/>
</dbReference>
<evidence type="ECO:0000256" key="2">
    <source>
        <dbReference type="SAM" id="MobiDB-lite"/>
    </source>
</evidence>
<dbReference type="PANTHER" id="PTHR48050:SF13">
    <property type="entry name" value="STEROL 3-BETA-GLUCOSYLTRANSFERASE UGT80A2"/>
    <property type="match status" value="1"/>
</dbReference>
<dbReference type="Pfam" id="PF03033">
    <property type="entry name" value="Glyco_transf_28"/>
    <property type="match status" value="1"/>
</dbReference>
<feature type="compositionally biased region" description="Basic and acidic residues" evidence="2">
    <location>
        <begin position="901"/>
        <end position="931"/>
    </location>
</feature>
<feature type="region of interest" description="Disordered" evidence="2">
    <location>
        <begin position="1"/>
        <end position="58"/>
    </location>
</feature>
<dbReference type="Gene3D" id="3.40.50.2000">
    <property type="entry name" value="Glycogen Phosphorylase B"/>
    <property type="match status" value="2"/>
</dbReference>
<dbReference type="FunFam" id="3.40.50.2000:FF:000009">
    <property type="entry name" value="Sterol 3-beta-glucosyltransferase UGT80A2"/>
    <property type="match status" value="1"/>
</dbReference>
<dbReference type="PANTHER" id="PTHR48050">
    <property type="entry name" value="STEROL 3-BETA-GLUCOSYLTRANSFERASE"/>
    <property type="match status" value="1"/>
</dbReference>
<gene>
    <name evidence="5" type="ORF">DB88DRAFT_390079</name>
</gene>
<sequence length="938" mass="102698">MSEQEQSGRKTPPHMRDEAESDQDPVGVPSTAGHREATDEHAERALEGDSKETATKQRHVGDAVRGALKGFIDTQGKNASRPTVGTVDIHPDIDYADWKKDGPGLSSRAQMTDEGKINIWVDLKRSVADIHPSYAQGFTEYGTDPGGSCPPLSIVIFIVGSRGDVQPYLSLALHLIQSHGHRVRIATHPDFKDFVLDANTRLKGLQGKDGEDLEGKLEFFDIGGDPKALMAYMVKNPGLLPGWASLKAGDVQAKRRMTGEMLQGFFRSIFSPDPISSKPFAADAIISNPPAFAHCHIAEAFGLPLHMTFTMPWSPSEAFCHPLVNIQQTNAEKGLTNLLTFSFADMMTWQGLGDIINAFRGFTLGLEPLSARSGPSILERLHVPWTYCWSEGLIQKPEDWKDHIDISGFYFLESEKDFQPDKELRDFLDKGEPPVYIGFGSVVVEDPEAMTQTIFEAVKSAGVRALVSAGWGGLGGTDVPDEVFILKGNIPHDWLFSEGRVSAVCHHGGAGTTAIGLRNSLPTIVVPFFGDQKFWGEMIQRAGAGPAPIPQKELTPETLSAAIRYAVSPEVKRAAKAMGEKIRSENGEEKGASSFHRHLPLKTMRCDLQPEKAAGWWAPNLFLRLSGAAAAVLHEANLLKLDDLEPIRAKEYQARWRVTDSLYGGMSAILFALTSSQGFDTNKSIATVTTAMPQGVVDLLSGLHSGVDSIPELLGSHVREKGRVDGLVSGIKEAGKGVFYGYWDGITGLVTEPIAGGQQEGAVGVLKGIGRSYVNVWARPMAGIAGAFALPVQGAYQSMRRKITGAPQKLMREPRAAISHLEAASLSEEDKERIKALFKEAEGKTDERRGYYKRKAEVFLQNLKKEQESAEQSQTCGAEDEEGYVLKEGEDVGYIQEGDLRRMSKQEREKMKEQEREGYERAKRELDDVEGRLSSGLT</sequence>
<dbReference type="InterPro" id="IPR010610">
    <property type="entry name" value="EryCIII-like_C"/>
</dbReference>
<keyword evidence="1" id="KW-0808">Transferase</keyword>
<feature type="domain" description="Glycosyltransferase family 28 N-terminal" evidence="3">
    <location>
        <begin position="154"/>
        <end position="217"/>
    </location>
</feature>
<dbReference type="InterPro" id="IPR050426">
    <property type="entry name" value="Glycosyltransferase_28"/>
</dbReference>
<evidence type="ECO:0000259" key="4">
    <source>
        <dbReference type="Pfam" id="PF06722"/>
    </source>
</evidence>
<feature type="domain" description="Erythromycin biosynthesis protein CIII-like C-terminal" evidence="4">
    <location>
        <begin position="479"/>
        <end position="575"/>
    </location>
</feature>
<dbReference type="InterPro" id="IPR002213">
    <property type="entry name" value="UDP_glucos_trans"/>
</dbReference>